<dbReference type="RefSeq" id="WP_405340255.1">
    <property type="nucleotide sequence ID" value="NZ_JBANFI010000006.1"/>
</dbReference>
<dbReference type="PROSITE" id="PS51257">
    <property type="entry name" value="PROKAR_LIPOPROTEIN"/>
    <property type="match status" value="1"/>
</dbReference>
<comment type="caution">
    <text evidence="2">The sequence shown here is derived from an EMBL/GenBank/DDBJ whole genome shotgun (WGS) entry which is preliminary data.</text>
</comment>
<accession>A0ABW8PYS8</accession>
<reference evidence="2 3" key="1">
    <citation type="submission" date="2024-02" db="EMBL/GenBank/DDBJ databases">
        <title>Marinospirillum sp. MEB 164 isolated from Lonar lake sediment.</title>
        <authorList>
            <person name="Joshi A."/>
            <person name="Thite S."/>
        </authorList>
    </citation>
    <scope>NUCLEOTIDE SEQUENCE [LARGE SCALE GENOMIC DNA]</scope>
    <source>
        <strain evidence="2 3">MEB164</strain>
    </source>
</reference>
<dbReference type="Proteomes" id="UP001621714">
    <property type="component" value="Unassembled WGS sequence"/>
</dbReference>
<feature type="signal peptide" evidence="1">
    <location>
        <begin position="1"/>
        <end position="19"/>
    </location>
</feature>
<protein>
    <submittedName>
        <fullName evidence="2">Uncharacterized protein</fullName>
    </submittedName>
</protein>
<dbReference type="EMBL" id="JBANFI010000006">
    <property type="protein sequence ID" value="MFK7161437.1"/>
    <property type="molecule type" value="Genomic_DNA"/>
</dbReference>
<keyword evidence="3" id="KW-1185">Reference proteome</keyword>
<evidence type="ECO:0000256" key="1">
    <source>
        <dbReference type="SAM" id="SignalP"/>
    </source>
</evidence>
<proteinExistence type="predicted"/>
<keyword evidence="1" id="KW-0732">Signal</keyword>
<name>A0ABW8PYS8_9GAMM</name>
<organism evidence="2 3">
    <name type="scientific">Marinospirillum alkalitolerans</name>
    <dbReference type="NCBI Taxonomy" id="3123374"/>
    <lineage>
        <taxon>Bacteria</taxon>
        <taxon>Pseudomonadati</taxon>
        <taxon>Pseudomonadota</taxon>
        <taxon>Gammaproteobacteria</taxon>
        <taxon>Oceanospirillales</taxon>
        <taxon>Oceanospirillaceae</taxon>
        <taxon>Marinospirillum</taxon>
    </lineage>
</organism>
<evidence type="ECO:0000313" key="2">
    <source>
        <dbReference type="EMBL" id="MFK7161437.1"/>
    </source>
</evidence>
<feature type="chain" id="PRO_5046284148" evidence="1">
    <location>
        <begin position="20"/>
        <end position="158"/>
    </location>
</feature>
<gene>
    <name evidence="2" type="ORF">V6U78_10355</name>
</gene>
<sequence length="158" mass="17850">MRRLIFFPCALLLSCAALAHDEQLLVGQWTCEHHFPTEQGLTLHFNYHQLFTAQGHFSVEGDIQMRLPGQELAYALDAAGNWSLEGDQLSLRTETSQFRPNNPTAQQLHDAGILNASDFDNMQGDDVFQVLALSASRMQLEYHDAEIGDRIQVECFKN</sequence>
<evidence type="ECO:0000313" key="3">
    <source>
        <dbReference type="Proteomes" id="UP001621714"/>
    </source>
</evidence>